<feature type="compositionally biased region" description="Basic and acidic residues" evidence="6">
    <location>
        <begin position="854"/>
        <end position="866"/>
    </location>
</feature>
<dbReference type="Gene3D" id="3.30.70.2460">
    <property type="entry name" value="Rad4, beta-hairpin domain BHD3"/>
    <property type="match status" value="1"/>
</dbReference>
<dbReference type="SUPFAM" id="SSF54001">
    <property type="entry name" value="Cysteine proteinases"/>
    <property type="match status" value="1"/>
</dbReference>
<dbReference type="InterPro" id="IPR042488">
    <property type="entry name" value="Rad4_BHD3_sf"/>
</dbReference>
<feature type="domain" description="Rad4 beta-hairpin" evidence="7">
    <location>
        <begin position="496"/>
        <end position="550"/>
    </location>
</feature>
<dbReference type="AlphaFoldDB" id="A0A4Y7U2Y3"/>
<feature type="region of interest" description="Disordered" evidence="6">
    <location>
        <begin position="906"/>
        <end position="1094"/>
    </location>
</feature>
<dbReference type="InterPro" id="IPR038765">
    <property type="entry name" value="Papain-like_cys_pep_sf"/>
</dbReference>
<dbReference type="Gene3D" id="3.30.60.290">
    <property type="entry name" value="Rad4, beta-hairpin domain BHD2"/>
    <property type="match status" value="1"/>
</dbReference>
<dbReference type="GO" id="GO:0071942">
    <property type="term" value="C:XPC complex"/>
    <property type="evidence" value="ECO:0007669"/>
    <property type="project" value="TreeGrafter"/>
</dbReference>
<gene>
    <name evidence="10" type="ORF">FA13DRAFT_1784753</name>
</gene>
<keyword evidence="4" id="KW-0234">DNA repair</keyword>
<evidence type="ECO:0000256" key="5">
    <source>
        <dbReference type="ARBA" id="ARBA00023242"/>
    </source>
</evidence>
<reference evidence="10 11" key="1">
    <citation type="journal article" date="2019" name="Nat. Ecol. Evol.">
        <title>Megaphylogeny resolves global patterns of mushroom evolution.</title>
        <authorList>
            <person name="Varga T."/>
            <person name="Krizsan K."/>
            <person name="Foldi C."/>
            <person name="Dima B."/>
            <person name="Sanchez-Garcia M."/>
            <person name="Sanchez-Ramirez S."/>
            <person name="Szollosi G.J."/>
            <person name="Szarkandi J.G."/>
            <person name="Papp V."/>
            <person name="Albert L."/>
            <person name="Andreopoulos W."/>
            <person name="Angelini C."/>
            <person name="Antonin V."/>
            <person name="Barry K.W."/>
            <person name="Bougher N.L."/>
            <person name="Buchanan P."/>
            <person name="Buyck B."/>
            <person name="Bense V."/>
            <person name="Catcheside P."/>
            <person name="Chovatia M."/>
            <person name="Cooper J."/>
            <person name="Damon W."/>
            <person name="Desjardin D."/>
            <person name="Finy P."/>
            <person name="Geml J."/>
            <person name="Haridas S."/>
            <person name="Hughes K."/>
            <person name="Justo A."/>
            <person name="Karasinski D."/>
            <person name="Kautmanova I."/>
            <person name="Kiss B."/>
            <person name="Kocsube S."/>
            <person name="Kotiranta H."/>
            <person name="LaButti K.M."/>
            <person name="Lechner B.E."/>
            <person name="Liimatainen K."/>
            <person name="Lipzen A."/>
            <person name="Lukacs Z."/>
            <person name="Mihaltcheva S."/>
            <person name="Morgado L.N."/>
            <person name="Niskanen T."/>
            <person name="Noordeloos M.E."/>
            <person name="Ohm R.A."/>
            <person name="Ortiz-Santana B."/>
            <person name="Ovrebo C."/>
            <person name="Racz N."/>
            <person name="Riley R."/>
            <person name="Savchenko A."/>
            <person name="Shiryaev A."/>
            <person name="Soop K."/>
            <person name="Spirin V."/>
            <person name="Szebenyi C."/>
            <person name="Tomsovsky M."/>
            <person name="Tulloss R.E."/>
            <person name="Uehling J."/>
            <person name="Grigoriev I.V."/>
            <person name="Vagvolgyi C."/>
            <person name="Papp T."/>
            <person name="Martin F.M."/>
            <person name="Miettinen O."/>
            <person name="Hibbett D.S."/>
            <person name="Nagy L.G."/>
        </authorList>
    </citation>
    <scope>NUCLEOTIDE SEQUENCE [LARGE SCALE GENOMIC DNA]</scope>
    <source>
        <strain evidence="10 11">FP101781</strain>
    </source>
</reference>
<feature type="compositionally biased region" description="Low complexity" evidence="6">
    <location>
        <begin position="379"/>
        <end position="389"/>
    </location>
</feature>
<dbReference type="GO" id="GO:0006298">
    <property type="term" value="P:mismatch repair"/>
    <property type="evidence" value="ECO:0007669"/>
    <property type="project" value="TreeGrafter"/>
</dbReference>
<dbReference type="InterPro" id="IPR004583">
    <property type="entry name" value="DNA_repair_Rad4"/>
</dbReference>
<evidence type="ECO:0000259" key="9">
    <source>
        <dbReference type="SMART" id="SM01032"/>
    </source>
</evidence>
<feature type="domain" description="Rad4 beta-hairpin" evidence="9">
    <location>
        <begin position="631"/>
        <end position="705"/>
    </location>
</feature>
<evidence type="ECO:0000256" key="6">
    <source>
        <dbReference type="SAM" id="MobiDB-lite"/>
    </source>
</evidence>
<feature type="compositionally biased region" description="Basic and acidic residues" evidence="6">
    <location>
        <begin position="919"/>
        <end position="934"/>
    </location>
</feature>
<evidence type="ECO:0000313" key="11">
    <source>
        <dbReference type="Proteomes" id="UP000298030"/>
    </source>
</evidence>
<dbReference type="Gene3D" id="3.90.260.10">
    <property type="entry name" value="Transglutaminase-like"/>
    <property type="match status" value="1"/>
</dbReference>
<feature type="region of interest" description="Disordered" evidence="6">
    <location>
        <begin position="370"/>
        <end position="401"/>
    </location>
</feature>
<feature type="region of interest" description="Disordered" evidence="6">
    <location>
        <begin position="744"/>
        <end position="811"/>
    </location>
</feature>
<feature type="region of interest" description="Disordered" evidence="6">
    <location>
        <begin position="838"/>
        <end position="872"/>
    </location>
</feature>
<comment type="subcellular location">
    <subcellularLocation>
        <location evidence="1">Nucleus</location>
    </subcellularLocation>
</comment>
<feature type="compositionally biased region" description="Basic and acidic residues" evidence="6">
    <location>
        <begin position="298"/>
        <end position="310"/>
    </location>
</feature>
<feature type="compositionally biased region" description="Gly residues" evidence="6">
    <location>
        <begin position="907"/>
        <end position="916"/>
    </location>
</feature>
<dbReference type="Pfam" id="PF03835">
    <property type="entry name" value="Rad4"/>
    <property type="match status" value="1"/>
</dbReference>
<dbReference type="InterPro" id="IPR018327">
    <property type="entry name" value="BHD_2"/>
</dbReference>
<keyword evidence="3" id="KW-0227">DNA damage</keyword>
<protein>
    <submittedName>
        <fullName evidence="10">Rad4-domain-containing protein</fullName>
    </submittedName>
</protein>
<dbReference type="InterPro" id="IPR018326">
    <property type="entry name" value="Rad4_beta-hairpin_dom1"/>
</dbReference>
<evidence type="ECO:0000259" key="7">
    <source>
        <dbReference type="SMART" id="SM01030"/>
    </source>
</evidence>
<dbReference type="PANTHER" id="PTHR12135:SF0">
    <property type="entry name" value="DNA REPAIR PROTEIN COMPLEMENTING XP-C CELLS"/>
    <property type="match status" value="1"/>
</dbReference>
<dbReference type="Proteomes" id="UP000298030">
    <property type="component" value="Unassembled WGS sequence"/>
</dbReference>
<feature type="compositionally biased region" description="Acidic residues" evidence="6">
    <location>
        <begin position="1023"/>
        <end position="1034"/>
    </location>
</feature>
<dbReference type="SMART" id="SM01031">
    <property type="entry name" value="BHD_2"/>
    <property type="match status" value="1"/>
</dbReference>
<evidence type="ECO:0000256" key="1">
    <source>
        <dbReference type="ARBA" id="ARBA00004123"/>
    </source>
</evidence>
<dbReference type="STRING" id="71717.A0A4Y7U2Y3"/>
<evidence type="ECO:0000256" key="2">
    <source>
        <dbReference type="ARBA" id="ARBA00009525"/>
    </source>
</evidence>
<dbReference type="Gene3D" id="2.20.20.110">
    <property type="entry name" value="Rad4, beta-hairpin domain BHD1"/>
    <property type="match status" value="1"/>
</dbReference>
<comment type="caution">
    <text evidence="10">The sequence shown here is derived from an EMBL/GenBank/DDBJ whole genome shotgun (WGS) entry which is preliminary data.</text>
</comment>
<feature type="compositionally biased region" description="Pro residues" evidence="6">
    <location>
        <begin position="390"/>
        <end position="400"/>
    </location>
</feature>
<comment type="similarity">
    <text evidence="2">Belongs to the XPC family.</text>
</comment>
<name>A0A4Y7U2Y3_COPMI</name>
<dbReference type="Pfam" id="PF10405">
    <property type="entry name" value="BHD_3"/>
    <property type="match status" value="1"/>
</dbReference>
<dbReference type="GO" id="GO:0005737">
    <property type="term" value="C:cytoplasm"/>
    <property type="evidence" value="ECO:0007669"/>
    <property type="project" value="TreeGrafter"/>
</dbReference>
<keyword evidence="11" id="KW-1185">Reference proteome</keyword>
<dbReference type="GO" id="GO:0003684">
    <property type="term" value="F:damaged DNA binding"/>
    <property type="evidence" value="ECO:0007669"/>
    <property type="project" value="InterPro"/>
</dbReference>
<evidence type="ECO:0000256" key="4">
    <source>
        <dbReference type="ARBA" id="ARBA00023204"/>
    </source>
</evidence>
<feature type="compositionally biased region" description="Low complexity" evidence="6">
    <location>
        <begin position="1056"/>
        <end position="1066"/>
    </location>
</feature>
<dbReference type="FunFam" id="3.30.70.2460:FF:000001">
    <property type="entry name" value="DNA repair protein Rad4 family"/>
    <property type="match status" value="1"/>
</dbReference>
<feature type="domain" description="Rad4 beta-hairpin" evidence="8">
    <location>
        <begin position="552"/>
        <end position="624"/>
    </location>
</feature>
<keyword evidence="5" id="KW-0539">Nucleus</keyword>
<feature type="compositionally biased region" description="Basic residues" evidence="6">
    <location>
        <begin position="254"/>
        <end position="268"/>
    </location>
</feature>
<dbReference type="PANTHER" id="PTHR12135">
    <property type="entry name" value="DNA REPAIR PROTEIN XP-C / RAD4"/>
    <property type="match status" value="1"/>
</dbReference>
<feature type="compositionally biased region" description="Basic residues" evidence="6">
    <location>
        <begin position="1041"/>
        <end position="1055"/>
    </location>
</feature>
<proteinExistence type="inferred from homology"/>
<feature type="compositionally biased region" description="Basic residues" evidence="6">
    <location>
        <begin position="311"/>
        <end position="321"/>
    </location>
</feature>
<dbReference type="EMBL" id="QPFP01000001">
    <property type="protein sequence ID" value="TEB40152.1"/>
    <property type="molecule type" value="Genomic_DNA"/>
</dbReference>
<accession>A0A4Y7U2Y3</accession>
<evidence type="ECO:0000256" key="3">
    <source>
        <dbReference type="ARBA" id="ARBA00022763"/>
    </source>
</evidence>
<evidence type="ECO:0000259" key="8">
    <source>
        <dbReference type="SMART" id="SM01031"/>
    </source>
</evidence>
<dbReference type="GO" id="GO:0000111">
    <property type="term" value="C:nucleotide-excision repair factor 2 complex"/>
    <property type="evidence" value="ECO:0007669"/>
    <property type="project" value="TreeGrafter"/>
</dbReference>
<dbReference type="Pfam" id="PF10404">
    <property type="entry name" value="BHD_2"/>
    <property type="match status" value="1"/>
</dbReference>
<dbReference type="InterPro" id="IPR036985">
    <property type="entry name" value="Transglutaminase-like_sf"/>
</dbReference>
<dbReference type="SMART" id="SM01032">
    <property type="entry name" value="BHD_3"/>
    <property type="match status" value="1"/>
</dbReference>
<dbReference type="OrthoDB" id="300780at2759"/>
<sequence length="1094" mass="120995">MSSDAELNPFEQELLDSEDEIDWEEVEVPAHLDVDVEEPKHIEITLKPLVSSKGKKKAEDESKKKGVTHEERLMRINCHKIHTVVLLANAKVRNRWINDELLQARLLSLTPIVLQNEFAQIHPSRIPDKGQRGRMFERALQHLASWWMSFFDVLSTGHIRNRTFDEVQSKLESFGLLYDEGEVDRDTFEDILGCELEIIKGPKSLMKHALNRDGSRDVSAQLFTSLCRALGIPARLVVSLQSVPWQPSVGKPKPTYKRKDTKSKGKGKAKQEPEVDGDSSSFAGTGQRLDGKPVPMSEKAKGKQRAEPVIRLRKQKDKGHKLGSDMPASSSRQSSPDPVTTPPVFWTEVFSRPDSRWMPVDPVRGLVNKRKAFDPTPTPAGTVPGTSSPAPNPLLPPRAQPKPANYYSQLPKGTKQENRMLYVMAFEEDGFARDVTRRYARDYNSKIAKHQGGSNASNSGGKARHIWWERVVGLVKRPYQLQRDDIEDEELTAAQMQEGMPTTIAGFKDHPLYVLTRHLKQSEVIHPPPPETPEIGKFRGEPVYPRSSVVPLKSAETWMRTEGRIIKAGCQPLKTVKARAATVNKLRELEVRKDELMDAGYSAESVEVMQGLYSRSQTEVYVPPPVVDGKIPKNDFGNIDMYAPTMLPKGAVHLPYKGIAKIAKKLGFDYAEAVTGFEFRKRRANAVIEGIVIATENESAVLDAYWEHQKAEDEKAQAKKEEKALQHWIKLVQGLRIRQRLQEEYADRGTPSKAESSKKGASAKKTKRKTAVVGDEPGEASPAGETSGGFLANDDDDELEDRHGEGHGGGFLVEADDVVQAFNLPKYNPLILESTSNPFASSSRLGKQKHHHHGTEVKPDDNHPRENPQTIDYATYDLEDLEEPALSEGTMDVDVDMESEGVLVEGGVSGIEGGLDGPKTMEELEADARSKEVSRSPSVEVLGVPSAPVAETVSTRLRSRRGAASGATPNGVPTPKVSSRPSRIASGIKRKREDIVDGDESEDGQNDAPDVAASGGEYGVTDAEVDLVDGDDGNDGTFGSRKPKRSPRDKKRPRAAARAPAAQKSRTPVKPRNTRPKVPIAPPVPTDRVLRSRR</sequence>
<feature type="compositionally biased region" description="Acidic residues" evidence="6">
    <location>
        <begin position="996"/>
        <end position="1005"/>
    </location>
</feature>
<dbReference type="InterPro" id="IPR018328">
    <property type="entry name" value="Rad4_beta-hairpin_dom3"/>
</dbReference>
<dbReference type="GO" id="GO:0003697">
    <property type="term" value="F:single-stranded DNA binding"/>
    <property type="evidence" value="ECO:0007669"/>
    <property type="project" value="TreeGrafter"/>
</dbReference>
<organism evidence="10 11">
    <name type="scientific">Coprinellus micaceus</name>
    <name type="common">Glistening ink-cap mushroom</name>
    <name type="synonym">Coprinus micaceus</name>
    <dbReference type="NCBI Taxonomy" id="71717"/>
    <lineage>
        <taxon>Eukaryota</taxon>
        <taxon>Fungi</taxon>
        <taxon>Dikarya</taxon>
        <taxon>Basidiomycota</taxon>
        <taxon>Agaricomycotina</taxon>
        <taxon>Agaricomycetes</taxon>
        <taxon>Agaricomycetidae</taxon>
        <taxon>Agaricales</taxon>
        <taxon>Agaricineae</taxon>
        <taxon>Psathyrellaceae</taxon>
        <taxon>Coprinellus</taxon>
    </lineage>
</organism>
<evidence type="ECO:0000313" key="10">
    <source>
        <dbReference type="EMBL" id="TEB40152.1"/>
    </source>
</evidence>
<feature type="compositionally biased region" description="Basic residues" evidence="6">
    <location>
        <begin position="761"/>
        <end position="770"/>
    </location>
</feature>
<dbReference type="Pfam" id="PF10403">
    <property type="entry name" value="BHD_1"/>
    <property type="match status" value="1"/>
</dbReference>
<dbReference type="GO" id="GO:0006289">
    <property type="term" value="P:nucleotide-excision repair"/>
    <property type="evidence" value="ECO:0007669"/>
    <property type="project" value="InterPro"/>
</dbReference>
<feature type="region of interest" description="Disordered" evidence="6">
    <location>
        <begin position="247"/>
        <end position="341"/>
    </location>
</feature>
<dbReference type="SMART" id="SM01030">
    <property type="entry name" value="BHD_1"/>
    <property type="match status" value="1"/>
</dbReference>
<dbReference type="InterPro" id="IPR018325">
    <property type="entry name" value="Rad4/PNGase_transGLS-fold"/>
</dbReference>
<feature type="compositionally biased region" description="Polar residues" evidence="6">
    <location>
        <begin position="327"/>
        <end position="338"/>
    </location>
</feature>